<dbReference type="GO" id="GO:0006888">
    <property type="term" value="P:endoplasmic reticulum to Golgi vesicle-mediated transport"/>
    <property type="evidence" value="ECO:0007669"/>
    <property type="project" value="InterPro"/>
</dbReference>
<dbReference type="STRING" id="45607.A0A2T0FM53"/>
<evidence type="ECO:0000256" key="2">
    <source>
        <dbReference type="ARBA" id="ARBA00022448"/>
    </source>
</evidence>
<keyword evidence="4 11" id="KW-0853">WD repeat</keyword>
<evidence type="ECO:0000256" key="6">
    <source>
        <dbReference type="ARBA" id="ARBA00022892"/>
    </source>
</evidence>
<dbReference type="Pfam" id="PF00400">
    <property type="entry name" value="WD40"/>
    <property type="match status" value="5"/>
</dbReference>
<dbReference type="PROSITE" id="PS50294">
    <property type="entry name" value="WD_REPEATS_REGION"/>
    <property type="match status" value="5"/>
</dbReference>
<dbReference type="CDD" id="cd22948">
    <property type="entry name" value="Coatomer_WDAD_alpha"/>
    <property type="match status" value="1"/>
</dbReference>
<feature type="domain" description="COPA/B second beta-propeller" evidence="12">
    <location>
        <begin position="347"/>
        <end position="596"/>
    </location>
</feature>
<keyword evidence="3 10" id="KW-0963">Cytoplasm</keyword>
<feature type="domain" description="COPA/B TPR" evidence="14">
    <location>
        <begin position="614"/>
        <end position="779"/>
    </location>
</feature>
<evidence type="ECO:0000259" key="12">
    <source>
        <dbReference type="Pfam" id="PF04053"/>
    </source>
</evidence>
<dbReference type="PANTHER" id="PTHR19876:SF1">
    <property type="entry name" value="COATOMER SUBUNIT ALPHA"/>
    <property type="match status" value="1"/>
</dbReference>
<dbReference type="EMBL" id="NDIQ01000022">
    <property type="protein sequence ID" value="PRT56073.1"/>
    <property type="molecule type" value="Genomic_DNA"/>
</dbReference>
<evidence type="ECO:0000256" key="3">
    <source>
        <dbReference type="ARBA" id="ARBA00022490"/>
    </source>
</evidence>
<dbReference type="GO" id="GO:0006891">
    <property type="term" value="P:intra-Golgi vesicle-mediated transport"/>
    <property type="evidence" value="ECO:0007669"/>
    <property type="project" value="TreeGrafter"/>
</dbReference>
<dbReference type="SUPFAM" id="SSF82171">
    <property type="entry name" value="DPP6 N-terminal domain-like"/>
    <property type="match status" value="1"/>
</dbReference>
<dbReference type="SUPFAM" id="SSF50978">
    <property type="entry name" value="WD40 repeat-like"/>
    <property type="match status" value="1"/>
</dbReference>
<feature type="repeat" description="WD" evidence="11">
    <location>
        <begin position="252"/>
        <end position="293"/>
    </location>
</feature>
<dbReference type="PROSITE" id="PS50082">
    <property type="entry name" value="WD_REPEATS_2"/>
    <property type="match status" value="5"/>
</dbReference>
<dbReference type="InterPro" id="IPR016391">
    <property type="entry name" value="Coatomer_asu"/>
</dbReference>
<feature type="repeat" description="WD" evidence="11">
    <location>
        <begin position="96"/>
        <end position="137"/>
    </location>
</feature>
<evidence type="ECO:0000256" key="8">
    <source>
        <dbReference type="ARBA" id="ARBA00023034"/>
    </source>
</evidence>
<accession>A0A2T0FM53</accession>
<dbReference type="GO" id="GO:0030126">
    <property type="term" value="C:COPI vesicle coat"/>
    <property type="evidence" value="ECO:0007669"/>
    <property type="project" value="UniProtKB-UniRule"/>
</dbReference>
<dbReference type="GO" id="GO:0000139">
    <property type="term" value="C:Golgi membrane"/>
    <property type="evidence" value="ECO:0007669"/>
    <property type="project" value="UniProtKB-SubCell"/>
</dbReference>
<dbReference type="InterPro" id="IPR006692">
    <property type="entry name" value="Beta-prop_COPA/B_2nd"/>
</dbReference>
<keyword evidence="5" id="KW-0677">Repeat</keyword>
<dbReference type="RefSeq" id="XP_024666018.1">
    <property type="nucleotide sequence ID" value="XM_024810250.1"/>
</dbReference>
<evidence type="ECO:0000256" key="11">
    <source>
        <dbReference type="PROSITE-ProRule" id="PRU00221"/>
    </source>
</evidence>
<comment type="subunit">
    <text evidence="10">Oligomeric complex that consists of at least the alpha, beta, beta', gamma, delta, epsilon and zeta subunits.</text>
</comment>
<dbReference type="GeneID" id="36517441"/>
<reference evidence="15 16" key="1">
    <citation type="submission" date="2017-04" db="EMBL/GenBank/DDBJ databases">
        <title>Genome sequencing of [Candida] sorbophila.</title>
        <authorList>
            <person name="Ahn J.O."/>
        </authorList>
    </citation>
    <scope>NUCLEOTIDE SEQUENCE [LARGE SCALE GENOMIC DNA]</scope>
    <source>
        <strain evidence="15 16">DS02</strain>
    </source>
</reference>
<dbReference type="GO" id="GO:0006886">
    <property type="term" value="P:intracellular protein transport"/>
    <property type="evidence" value="ECO:0007669"/>
    <property type="project" value="UniProtKB-UniRule"/>
</dbReference>
<comment type="subcellular location">
    <subcellularLocation>
        <location evidence="10">Cytoplasm</location>
    </subcellularLocation>
    <subcellularLocation>
        <location evidence="1 10">Golgi apparatus membrane</location>
        <topology evidence="1 10">Peripheral membrane protein</topology>
        <orientation evidence="1">Cytoplasmic side</orientation>
    </subcellularLocation>
</comment>
<dbReference type="Proteomes" id="UP000238350">
    <property type="component" value="Unassembled WGS sequence"/>
</dbReference>
<evidence type="ECO:0000259" key="13">
    <source>
        <dbReference type="Pfam" id="PF06957"/>
    </source>
</evidence>
<dbReference type="PANTHER" id="PTHR19876">
    <property type="entry name" value="COATOMER"/>
    <property type="match status" value="1"/>
</dbReference>
<feature type="domain" description="Coatomer alpha subunit C-terminal" evidence="13">
    <location>
        <begin position="861"/>
        <end position="1204"/>
    </location>
</feature>
<dbReference type="InterPro" id="IPR001680">
    <property type="entry name" value="WD40_rpt"/>
</dbReference>
<dbReference type="InterPro" id="IPR047312">
    <property type="entry name" value="Coatomer_alpha_WD-assoc_reg"/>
</dbReference>
<dbReference type="PRINTS" id="PR00320">
    <property type="entry name" value="GPROTEINBRPT"/>
</dbReference>
<protein>
    <recommendedName>
        <fullName evidence="10">Coatomer subunit alpha</fullName>
    </recommendedName>
</protein>
<feature type="repeat" description="WD" evidence="11">
    <location>
        <begin position="208"/>
        <end position="249"/>
    </location>
</feature>
<dbReference type="FunFam" id="1.25.40.470:FF:000002">
    <property type="entry name" value="Coatomer subunit alpha"/>
    <property type="match status" value="1"/>
</dbReference>
<evidence type="ECO:0000256" key="4">
    <source>
        <dbReference type="ARBA" id="ARBA00022574"/>
    </source>
</evidence>
<feature type="repeat" description="WD" evidence="11">
    <location>
        <begin position="138"/>
        <end position="179"/>
    </location>
</feature>
<evidence type="ECO:0000313" key="15">
    <source>
        <dbReference type="EMBL" id="PRT56073.1"/>
    </source>
</evidence>
<evidence type="ECO:0000256" key="5">
    <source>
        <dbReference type="ARBA" id="ARBA00022737"/>
    </source>
</evidence>
<dbReference type="Gene3D" id="1.25.40.470">
    <property type="match status" value="1"/>
</dbReference>
<keyword evidence="8 10" id="KW-0333">Golgi apparatus</keyword>
<dbReference type="InterPro" id="IPR050844">
    <property type="entry name" value="Coatomer_complex_subunit"/>
</dbReference>
<proteinExistence type="predicted"/>
<dbReference type="CDD" id="cd00200">
    <property type="entry name" value="WD40"/>
    <property type="match status" value="1"/>
</dbReference>
<keyword evidence="6 10" id="KW-0931">ER-Golgi transport</keyword>
<dbReference type="OrthoDB" id="10261470at2759"/>
<feature type="repeat" description="WD" evidence="11">
    <location>
        <begin position="54"/>
        <end position="95"/>
    </location>
</feature>
<keyword evidence="9 10" id="KW-0472">Membrane</keyword>
<comment type="function">
    <text evidence="10">The coatomer is a cytosolic protein complex that binds to dilysine motifs and reversibly associates with Golgi non-clathrin-coated vesicles, which further mediate biosynthetic protein transport from the ER, via the Golgi up to the trans Golgi network.</text>
</comment>
<sequence>MPHVLTLMLTKFQSRSTTAKAVAFHPRRPWALCALYSSPIQLWDYRMGVCIARFEGHEGPVRCVDFHPTQPIFVSCGDDGTIRIWSLQTQKLMFQLNGHFDYVRTAYFHPEMPWVISASDDQTVRIWNWQNRQQLLCLTSHSHWVTCAQFHPTEDLIASSSLDCTVRIYDISALRRRLSAPSKGPMEIEEAGPDAFGPQYDYRLKWTLEGHSKGVLWVAFHPTQPLLASASDDKTVRLWRMSDSRAWEVDTLRGHTNSVTCVAFHLTEDLILSCSDDRTFRTWDLNRRIPVNVYKRENEKFWNIALHPNINLIGATNDGGLLIFKLARERPAHTVSQGKLYFATRDKKIKIFDYKDAVDKDGVLSLAKFGGNFQPLRELSYNPAENAVLVTCDSDGNPSARTRSYILAKLPAQAMGPVEPSKSMEGPADQAQFITRNRFAVFRAESQTIEIRDMENSITKTLSLPIVTKHMLSSQPGHVLLAGANSVVLFDVQQGRAVATLRASDVEAAVWSPDGKYVALQAKHKITIANSKLEFVSSVNDTIRVKSVAWDEAHTVIYSTFNHLKYALLNGDVGVLKTLNSTLYVTMVKGNTVYCLSRNYTVFIIRIDSTEYRFKKAIINGDFAEVARLIKTSHLVGQSIIAYLQKRGYPEIALQFVEDPQTKFDLAIECGDLNTAAEQAGVLNKPIADKLLAAEALNQGNHDILEDVYQKQRAFDKLAFLYLITGNRSRLQKMEEIADARGDTLARFQTSIFLNSVENRAQLLREAGQAPLAYATAKSNGLGELASQIAAEQGIDESKIDIPVHNVAKDNVVGVSIEGFRENWPLHEKKSAEALLTMTSTVSDEPTEYVDEVQSASEVEEDGFNDNLDALDDLVDGFDDIDVNDEGWDLDVDVGEEEADVQAVSSTTVVTEKERWVRNSTVPADHVAAGSFETAAQLLNRQAGIVNFAPLKRRFLEVYEANKAYITGHDGLPPLEVYVRGNNDVLPYIPGFDSLGSKLQEAYKFIKAAKLELAIETFREILYTVLILSVDESDVPECLKVVEICRNYILAFSIELKRRSLPASETKRNLELAAYFTKPTLRPAHAPLPLQVALTQAFQQQEFALASYFAGKYLELVKTGPGAEKVRKIKARCDANPLDKVDIDFDQFANFTICPGTLTPIYESEPTATDPFTGAVYHASEKGKLCSISGISVIGAAASGLRLSN</sequence>
<dbReference type="Pfam" id="PF04053">
    <property type="entry name" value="B-prop_COPA_B_2nd"/>
    <property type="match status" value="1"/>
</dbReference>
<dbReference type="InterPro" id="IPR020472">
    <property type="entry name" value="WD40_PAC1"/>
</dbReference>
<dbReference type="InterPro" id="IPR015943">
    <property type="entry name" value="WD40/YVTN_repeat-like_dom_sf"/>
</dbReference>
<dbReference type="InterPro" id="IPR056176">
    <property type="entry name" value="TPR_COPA_B"/>
</dbReference>
<evidence type="ECO:0000256" key="7">
    <source>
        <dbReference type="ARBA" id="ARBA00022927"/>
    </source>
</evidence>
<dbReference type="GO" id="GO:0006890">
    <property type="term" value="P:retrograde vesicle-mediated transport, Golgi to endoplasmic reticulum"/>
    <property type="evidence" value="ECO:0007669"/>
    <property type="project" value="TreeGrafter"/>
</dbReference>
<name>A0A2T0FM53_9ASCO</name>
<evidence type="ECO:0000313" key="16">
    <source>
        <dbReference type="Proteomes" id="UP000238350"/>
    </source>
</evidence>
<dbReference type="SMART" id="SM00320">
    <property type="entry name" value="WD40"/>
    <property type="match status" value="7"/>
</dbReference>
<keyword evidence="7 10" id="KW-0653">Protein transport</keyword>
<dbReference type="Pfam" id="PF23953">
    <property type="entry name" value="TPR_COPA_B"/>
    <property type="match status" value="1"/>
</dbReference>
<dbReference type="AlphaFoldDB" id="A0A2T0FM53"/>
<dbReference type="GO" id="GO:0005198">
    <property type="term" value="F:structural molecule activity"/>
    <property type="evidence" value="ECO:0007669"/>
    <property type="project" value="InterPro"/>
</dbReference>
<gene>
    <name evidence="15" type="ORF">B9G98_03693</name>
</gene>
<dbReference type="InterPro" id="IPR036322">
    <property type="entry name" value="WD40_repeat_dom_sf"/>
</dbReference>
<dbReference type="PIRSF" id="PIRSF003354">
    <property type="entry name" value="Coatomer_alpha_subunit"/>
    <property type="match status" value="1"/>
</dbReference>
<evidence type="ECO:0000256" key="10">
    <source>
        <dbReference type="PIRNR" id="PIRNR003354"/>
    </source>
</evidence>
<evidence type="ECO:0000256" key="9">
    <source>
        <dbReference type="ARBA" id="ARBA00023136"/>
    </source>
</evidence>
<comment type="caution">
    <text evidence="15">The sequence shown here is derived from an EMBL/GenBank/DDBJ whole genome shotgun (WGS) entry which is preliminary data.</text>
</comment>
<dbReference type="InterPro" id="IPR010714">
    <property type="entry name" value="Coatomer_asu_C"/>
</dbReference>
<organism evidence="15 16">
    <name type="scientific">Wickerhamiella sorbophila</name>
    <dbReference type="NCBI Taxonomy" id="45607"/>
    <lineage>
        <taxon>Eukaryota</taxon>
        <taxon>Fungi</taxon>
        <taxon>Dikarya</taxon>
        <taxon>Ascomycota</taxon>
        <taxon>Saccharomycotina</taxon>
        <taxon>Dipodascomycetes</taxon>
        <taxon>Dipodascales</taxon>
        <taxon>Trichomonascaceae</taxon>
        <taxon>Wickerhamiella</taxon>
    </lineage>
</organism>
<keyword evidence="2 10" id="KW-0813">Transport</keyword>
<dbReference type="Pfam" id="PF06957">
    <property type="entry name" value="COPI_C"/>
    <property type="match status" value="1"/>
</dbReference>
<evidence type="ECO:0000259" key="14">
    <source>
        <dbReference type="Pfam" id="PF23953"/>
    </source>
</evidence>
<keyword evidence="16" id="KW-1185">Reference proteome</keyword>
<dbReference type="Gene3D" id="2.130.10.10">
    <property type="entry name" value="YVTN repeat-like/Quinoprotein amine dehydrogenase"/>
    <property type="match status" value="2"/>
</dbReference>
<evidence type="ECO:0000256" key="1">
    <source>
        <dbReference type="ARBA" id="ARBA00004255"/>
    </source>
</evidence>